<dbReference type="SMART" id="SM00028">
    <property type="entry name" value="TPR"/>
    <property type="match status" value="5"/>
</dbReference>
<evidence type="ECO:0000313" key="2">
    <source>
        <dbReference type="EMBL" id="SUA73765.1"/>
    </source>
</evidence>
<dbReference type="Gene3D" id="3.40.50.300">
    <property type="entry name" value="P-loop containing nucleotide triphosphate hydrolases"/>
    <property type="match status" value="1"/>
</dbReference>
<dbReference type="EMBL" id="UGRY01000002">
    <property type="protein sequence ID" value="SUA73765.1"/>
    <property type="molecule type" value="Genomic_DNA"/>
</dbReference>
<dbReference type="PANTHER" id="PTHR47691:SF3">
    <property type="entry name" value="HTH-TYPE TRANSCRIPTIONAL REGULATOR RV0890C-RELATED"/>
    <property type="match status" value="1"/>
</dbReference>
<dbReference type="Gene3D" id="1.25.40.10">
    <property type="entry name" value="Tetratricopeptide repeat domain"/>
    <property type="match status" value="1"/>
</dbReference>
<organism evidence="2 3">
    <name type="scientific">Nocardia otitidiscaviarum</name>
    <dbReference type="NCBI Taxonomy" id="1823"/>
    <lineage>
        <taxon>Bacteria</taxon>
        <taxon>Bacillati</taxon>
        <taxon>Actinomycetota</taxon>
        <taxon>Actinomycetes</taxon>
        <taxon>Mycobacteriales</taxon>
        <taxon>Nocardiaceae</taxon>
        <taxon>Nocardia</taxon>
    </lineage>
</organism>
<proteinExistence type="predicted"/>
<dbReference type="InterPro" id="IPR011990">
    <property type="entry name" value="TPR-like_helical_dom_sf"/>
</dbReference>
<protein>
    <submittedName>
        <fullName evidence="2">Regulatory protein AfsR</fullName>
    </submittedName>
</protein>
<dbReference type="Pfam" id="PF13191">
    <property type="entry name" value="AAA_16"/>
    <property type="match status" value="1"/>
</dbReference>
<dbReference type="InterPro" id="IPR027417">
    <property type="entry name" value="P-loop_NTPase"/>
</dbReference>
<dbReference type="OrthoDB" id="3645557at2"/>
<reference evidence="2 3" key="1">
    <citation type="submission" date="2018-06" db="EMBL/GenBank/DDBJ databases">
        <authorList>
            <consortium name="Pathogen Informatics"/>
            <person name="Doyle S."/>
        </authorList>
    </citation>
    <scope>NUCLEOTIDE SEQUENCE [LARGE SCALE GENOMIC DNA]</scope>
    <source>
        <strain evidence="2 3">NCTC1934</strain>
    </source>
</reference>
<dbReference type="RefSeq" id="WP_039817676.1">
    <property type="nucleotide sequence ID" value="NZ_UGRY01000002.1"/>
</dbReference>
<sequence length="877" mass="96300">MSRNGDSDDYGAETRKRLRGILLGTGLAEHQVVEPLAAELQRNGCRPRKAWRLANGYTLETAAREYNRSTGDDRAAMTAARISEFESWPRSRGNGRERPRPTVATLKVLATVYRTSWEQLVDVADLAKMPGRDITVYRDAVARRCTAPPVLDDHGLPTDIVPFIGRHDQRAELHRRVREHAGGRGPGVHVVSGLAGVGKTALARYLIEEYRDRYPDGWVWEDLRGHSDGRTPRTPAGVLEQLLLRLGVPPETIENDAARRAERWRAEMRGRRMLIVFDNALDSKQVRDLLPHAPGSFVLITSRHKLTGLSGAAPLQLDAMGTAEAEELLVRLSHLPPGYDVGAVRRILETAGRLPLAIRLVAGQIAHHGPEMLAAADRDFQQLTDRVQHAPIGTPSEESPAAPILDFFAAEGESLAAAFELSYQRLWEPELRRAVRLLGLFPGSEITAETLAPMADVPPLAANALIRRIFEVGLLDPAVNGPSGQRYRIHDVTRLFARKQADQEDLPSERAAAIGRLVRYCLTIARRVGAPRPFDLAGSFPNVPGPGPSDAVDRAREWLTAEKEVLLGCIRVAGPTAEAGELARLLASHLSGLGHWSDARWLFVRALDVARGDGDATAECDVLYGLGTVHRLACDYETASKCFQEAHAIAARIDDPLRMASGLWGYAEVTRHIGDYDRARHAYADALGIARQLQNLEFEGDSLRGLGHIERMGGDPAAARHYYEAALDIAAQIDDDYSRGWTLWGLGNVIRMEGDFTTARAHFEQSHEIGGELDDALLVADALRGLGHTERDLGDLDAAQGFYSDSLDVARRSGDPHGEADAWRALGGIAAGSGRRHRPRACEFLRRSLALYESMGVKALAEQVRADMRRLDCDSHA</sequence>
<dbReference type="PANTHER" id="PTHR47691">
    <property type="entry name" value="REGULATOR-RELATED"/>
    <property type="match status" value="1"/>
</dbReference>
<gene>
    <name evidence="2" type="primary">afsR_2</name>
    <name evidence="2" type="ORF">NCTC1934_01212</name>
</gene>
<evidence type="ECO:0000313" key="3">
    <source>
        <dbReference type="Proteomes" id="UP000255467"/>
    </source>
</evidence>
<keyword evidence="3" id="KW-1185">Reference proteome</keyword>
<accession>A0A378Y962</accession>
<feature type="domain" description="Orc1-like AAA ATPase" evidence="1">
    <location>
        <begin position="162"/>
        <end position="272"/>
    </location>
</feature>
<dbReference type="InterPro" id="IPR041664">
    <property type="entry name" value="AAA_16"/>
</dbReference>
<dbReference type="SUPFAM" id="SSF52540">
    <property type="entry name" value="P-loop containing nucleoside triphosphate hydrolases"/>
    <property type="match status" value="1"/>
</dbReference>
<dbReference type="STRING" id="1406858.GCA_000710895_05648"/>
<dbReference type="PRINTS" id="PR00364">
    <property type="entry name" value="DISEASERSIST"/>
</dbReference>
<dbReference type="Pfam" id="PF13424">
    <property type="entry name" value="TPR_12"/>
    <property type="match status" value="2"/>
</dbReference>
<dbReference type="AlphaFoldDB" id="A0A378Y962"/>
<dbReference type="InterPro" id="IPR019734">
    <property type="entry name" value="TPR_rpt"/>
</dbReference>
<dbReference type="SUPFAM" id="SSF48452">
    <property type="entry name" value="TPR-like"/>
    <property type="match status" value="2"/>
</dbReference>
<dbReference type="Proteomes" id="UP000255467">
    <property type="component" value="Unassembled WGS sequence"/>
</dbReference>
<name>A0A378Y962_9NOCA</name>
<evidence type="ECO:0000259" key="1">
    <source>
        <dbReference type="Pfam" id="PF13191"/>
    </source>
</evidence>